<dbReference type="InterPro" id="IPR000717">
    <property type="entry name" value="PCI_dom"/>
</dbReference>
<organism evidence="3 4">
    <name type="scientific">Hyaloperonospora arabidopsidis (strain Emoy2)</name>
    <name type="common">Downy mildew agent</name>
    <name type="synonym">Peronospora arabidopsidis</name>
    <dbReference type="NCBI Taxonomy" id="559515"/>
    <lineage>
        <taxon>Eukaryota</taxon>
        <taxon>Sar</taxon>
        <taxon>Stramenopiles</taxon>
        <taxon>Oomycota</taxon>
        <taxon>Peronosporomycetes</taxon>
        <taxon>Peronosporales</taxon>
        <taxon>Peronosporaceae</taxon>
        <taxon>Hyaloperonospora</taxon>
    </lineage>
</organism>
<evidence type="ECO:0000259" key="2">
    <source>
        <dbReference type="PROSITE" id="PS50250"/>
    </source>
</evidence>
<dbReference type="EMBL" id="JH598009">
    <property type="status" value="NOT_ANNOTATED_CDS"/>
    <property type="molecule type" value="Genomic_DNA"/>
</dbReference>
<dbReference type="Pfam" id="PF01399">
    <property type="entry name" value="PCI"/>
    <property type="match status" value="1"/>
</dbReference>
<dbReference type="InterPro" id="IPR045237">
    <property type="entry name" value="COPS7/eIF3m"/>
</dbReference>
<dbReference type="InParanoid" id="M4B9A1"/>
<proteinExistence type="inferred from homology"/>
<evidence type="ECO:0000313" key="3">
    <source>
        <dbReference type="EnsemblProtists" id="HpaP802860"/>
    </source>
</evidence>
<dbReference type="GO" id="GO:0005852">
    <property type="term" value="C:eukaryotic translation initiation factor 3 complex"/>
    <property type="evidence" value="ECO:0007669"/>
    <property type="project" value="TreeGrafter"/>
</dbReference>
<dbReference type="SMART" id="SM00088">
    <property type="entry name" value="PINT"/>
    <property type="match status" value="1"/>
</dbReference>
<protein>
    <recommendedName>
        <fullName evidence="2">PCI domain-containing protein</fullName>
    </recommendedName>
</protein>
<name>M4B9A1_HYAAE</name>
<evidence type="ECO:0000256" key="1">
    <source>
        <dbReference type="ARBA" id="ARBA00008482"/>
    </source>
</evidence>
<comment type="similarity">
    <text evidence="1">Belongs to the CSN7/EIF3M family. CSN7 subfamily.</text>
</comment>
<dbReference type="EnsemblProtists" id="HpaT802860">
    <property type="protein sequence ID" value="HpaP802860"/>
    <property type="gene ID" value="HpaG802860"/>
</dbReference>
<reference evidence="4" key="1">
    <citation type="journal article" date="2010" name="Science">
        <title>Signatures of adaptation to obligate biotrophy in the Hyaloperonospora arabidopsidis genome.</title>
        <authorList>
            <person name="Baxter L."/>
            <person name="Tripathy S."/>
            <person name="Ishaque N."/>
            <person name="Boot N."/>
            <person name="Cabral A."/>
            <person name="Kemen E."/>
            <person name="Thines M."/>
            <person name="Ah-Fong A."/>
            <person name="Anderson R."/>
            <person name="Badejoko W."/>
            <person name="Bittner-Eddy P."/>
            <person name="Boore J.L."/>
            <person name="Chibucos M.C."/>
            <person name="Coates M."/>
            <person name="Dehal P."/>
            <person name="Delehaunty K."/>
            <person name="Dong S."/>
            <person name="Downton P."/>
            <person name="Dumas B."/>
            <person name="Fabro G."/>
            <person name="Fronick C."/>
            <person name="Fuerstenberg S.I."/>
            <person name="Fulton L."/>
            <person name="Gaulin E."/>
            <person name="Govers F."/>
            <person name="Hughes L."/>
            <person name="Humphray S."/>
            <person name="Jiang R.H."/>
            <person name="Judelson H."/>
            <person name="Kamoun S."/>
            <person name="Kyung K."/>
            <person name="Meijer H."/>
            <person name="Minx P."/>
            <person name="Morris P."/>
            <person name="Nelson J."/>
            <person name="Phuntumart V."/>
            <person name="Qutob D."/>
            <person name="Rehmany A."/>
            <person name="Rougon-Cardoso A."/>
            <person name="Ryden P."/>
            <person name="Torto-Alalibo T."/>
            <person name="Studholme D."/>
            <person name="Wang Y."/>
            <person name="Win J."/>
            <person name="Wood J."/>
            <person name="Clifton S.W."/>
            <person name="Rogers J."/>
            <person name="Van den Ackerveken G."/>
            <person name="Jones J.D."/>
            <person name="McDowell J.M."/>
            <person name="Beynon J."/>
            <person name="Tyler B.M."/>
        </authorList>
    </citation>
    <scope>NUCLEOTIDE SEQUENCE [LARGE SCALE GENOMIC DNA]</scope>
    <source>
        <strain evidence="4">Emoy2</strain>
    </source>
</reference>
<keyword evidence="4" id="KW-1185">Reference proteome</keyword>
<dbReference type="Proteomes" id="UP000011713">
    <property type="component" value="Unassembled WGS sequence"/>
</dbReference>
<dbReference type="AlphaFoldDB" id="M4B9A1"/>
<dbReference type="GO" id="GO:0002183">
    <property type="term" value="P:cytoplasmic translational initiation"/>
    <property type="evidence" value="ECO:0007669"/>
    <property type="project" value="TreeGrafter"/>
</dbReference>
<feature type="domain" description="PCI" evidence="2">
    <location>
        <begin position="1"/>
        <end position="89"/>
    </location>
</feature>
<evidence type="ECO:0000313" key="4">
    <source>
        <dbReference type="Proteomes" id="UP000011713"/>
    </source>
</evidence>
<sequence>MCSTRVCCLERTFADHELDEANVDVAIRLFTVYTLPTSFQGVSYADVATALNVDEESVEQWVVCVITAGLVNAKIDQIARTVTISRSLHRRVGDAQWNEISAKLRLYTSVFYEYF</sequence>
<dbReference type="eggNOG" id="KOG2753">
    <property type="taxonomic scope" value="Eukaryota"/>
</dbReference>
<dbReference type="VEuPathDB" id="FungiDB:HpaG802860"/>
<dbReference type="PANTHER" id="PTHR15350">
    <property type="entry name" value="COP9 SIGNALOSOME COMPLEX SUBUNIT 7/DENDRITIC CELL PROTEIN GA17"/>
    <property type="match status" value="1"/>
</dbReference>
<dbReference type="PANTHER" id="PTHR15350:SF2">
    <property type="entry name" value="EUKARYOTIC TRANSLATION INITIATION FACTOR 3 SUBUNIT M"/>
    <property type="match status" value="1"/>
</dbReference>
<dbReference type="STRING" id="559515.M4B9A1"/>
<dbReference type="SUPFAM" id="SSF46785">
    <property type="entry name" value="Winged helix' DNA-binding domain"/>
    <property type="match status" value="1"/>
</dbReference>
<accession>M4B9A1</accession>
<dbReference type="HOGENOM" id="CLU_2113642_0_0_1"/>
<dbReference type="InterPro" id="IPR036390">
    <property type="entry name" value="WH_DNA-bd_sf"/>
</dbReference>
<dbReference type="PROSITE" id="PS50250">
    <property type="entry name" value="PCI"/>
    <property type="match status" value="1"/>
</dbReference>
<reference evidence="3" key="2">
    <citation type="submission" date="2015-06" db="UniProtKB">
        <authorList>
            <consortium name="EnsemblProtists"/>
        </authorList>
    </citation>
    <scope>IDENTIFICATION</scope>
    <source>
        <strain evidence="3">Emoy2</strain>
    </source>
</reference>